<dbReference type="Pfam" id="PF03486">
    <property type="entry name" value="HI0933_like"/>
    <property type="match status" value="1"/>
</dbReference>
<evidence type="ECO:0000259" key="5">
    <source>
        <dbReference type="Pfam" id="PF22780"/>
    </source>
</evidence>
<dbReference type="SUPFAM" id="SSF160996">
    <property type="entry name" value="HI0933 insert domain-like"/>
    <property type="match status" value="1"/>
</dbReference>
<dbReference type="Gene3D" id="1.10.8.260">
    <property type="entry name" value="HI0933 insert domain-like"/>
    <property type="match status" value="1"/>
</dbReference>
<gene>
    <name evidence="6" type="ORF">I9W95_03210</name>
</gene>
<dbReference type="EMBL" id="JAEDAH010000013">
    <property type="protein sequence ID" value="MCA6062608.1"/>
    <property type="molecule type" value="Genomic_DNA"/>
</dbReference>
<comment type="caution">
    <text evidence="6">The sequence shown here is derived from an EMBL/GenBank/DDBJ whole genome shotgun (WGS) entry which is preliminary data.</text>
</comment>
<proteinExistence type="predicted"/>
<dbReference type="SUPFAM" id="SSF51905">
    <property type="entry name" value="FAD/NAD(P)-binding domain"/>
    <property type="match status" value="1"/>
</dbReference>
<evidence type="ECO:0000256" key="1">
    <source>
        <dbReference type="ARBA" id="ARBA00001974"/>
    </source>
</evidence>
<dbReference type="Pfam" id="PF22780">
    <property type="entry name" value="HI0933_like_1st"/>
    <property type="match status" value="1"/>
</dbReference>
<sequence>MSEHNAPVTRVAVIGAGPAGLMAAEEIARHGYQPEVFDAMPSVARKFLLAGIGGMNITHSEALPQFLQRYREAEDCLQPMINAFTPEALRTWIHGLGVETFVGTSGRVFPKDMKAAPLLRAWLQRLRQQGVVFHPRHRWTGWRRENNQLIWEIENTDGKKDYRFDAVVLALGGASWPKLGSDGSWCLPLKQLQVDIEPLKSSNCGFEIPWSNFIQQRFAGTPVKHVQLTVSNPQGQTESRTGEFIVSHYGVEGSLVYALSAPLRESMLHDSESACLTLDWLPHTDEEQLIRKLSQPRKGLSFPNVLKKKLNLPPIANALLRECYPQLDVSDHLAVARALKNMRLPAVTATRPIEEVISCAGGVKFSELNTQLMLNKIPGVFAAGEMLDWEAPTGGYLLTACFATGRWAGRHLCDWLQAQPADNQQ</sequence>
<dbReference type="PRINTS" id="PR00368">
    <property type="entry name" value="FADPNR"/>
</dbReference>
<feature type="domain" description="RsdA/BaiN/AoA(So)-like insert" evidence="5">
    <location>
        <begin position="202"/>
        <end position="355"/>
    </location>
</feature>
<evidence type="ECO:0000256" key="2">
    <source>
        <dbReference type="ARBA" id="ARBA00022630"/>
    </source>
</evidence>
<feature type="domain" description="RsdA/BaiN/AoA(So)-like Rossmann fold-like" evidence="4">
    <location>
        <begin position="10"/>
        <end position="410"/>
    </location>
</feature>
<dbReference type="InterPro" id="IPR055178">
    <property type="entry name" value="RsdA/BaiN/AoA(So)-like_dom"/>
</dbReference>
<dbReference type="NCBIfam" id="TIGR03862">
    <property type="entry name" value="flavo_PP4765"/>
    <property type="match status" value="1"/>
</dbReference>
<dbReference type="Proteomes" id="UP000714380">
    <property type="component" value="Unassembled WGS sequence"/>
</dbReference>
<dbReference type="InterPro" id="IPR004792">
    <property type="entry name" value="BaiN-like"/>
</dbReference>
<dbReference type="Gene3D" id="3.50.50.60">
    <property type="entry name" value="FAD/NAD(P)-binding domain"/>
    <property type="match status" value="1"/>
</dbReference>
<name>A0ABS7ZLM7_9GAMM</name>
<comment type="cofactor">
    <cofactor evidence="1">
        <name>FAD</name>
        <dbReference type="ChEBI" id="CHEBI:57692"/>
    </cofactor>
</comment>
<reference evidence="6 7" key="1">
    <citation type="submission" date="2020-12" db="EMBL/GenBank/DDBJ databases">
        <title>Novel Thalassolituus-related marine hydrocarbonoclastic bacteria mediated algae-derived hydrocarbons mineralization in twilight zone of the northern South China Sea.</title>
        <authorList>
            <person name="Dong C."/>
        </authorList>
    </citation>
    <scope>NUCLEOTIDE SEQUENCE [LARGE SCALE GENOMIC DNA]</scope>
    <source>
        <strain evidence="6 7">IMCC1826</strain>
    </source>
</reference>
<evidence type="ECO:0000256" key="3">
    <source>
        <dbReference type="ARBA" id="ARBA00022827"/>
    </source>
</evidence>
<evidence type="ECO:0000313" key="6">
    <source>
        <dbReference type="EMBL" id="MCA6062608.1"/>
    </source>
</evidence>
<dbReference type="PANTHER" id="PTHR42887:SF1">
    <property type="entry name" value="BLR3961 PROTEIN"/>
    <property type="match status" value="1"/>
</dbReference>
<evidence type="ECO:0000313" key="7">
    <source>
        <dbReference type="Proteomes" id="UP000714380"/>
    </source>
</evidence>
<dbReference type="NCBIfam" id="TIGR00275">
    <property type="entry name" value="aminoacetone oxidase family FAD-binding enzyme"/>
    <property type="match status" value="1"/>
</dbReference>
<dbReference type="InterPro" id="IPR057661">
    <property type="entry name" value="RsdA/BaiN/AoA(So)_Rossmann"/>
</dbReference>
<keyword evidence="7" id="KW-1185">Reference proteome</keyword>
<dbReference type="RefSeq" id="WP_225671788.1">
    <property type="nucleotide sequence ID" value="NZ_JAEDAH010000013.1"/>
</dbReference>
<organism evidence="6 7">
    <name type="scientific">Thalassolituus marinus</name>
    <dbReference type="NCBI Taxonomy" id="671053"/>
    <lineage>
        <taxon>Bacteria</taxon>
        <taxon>Pseudomonadati</taxon>
        <taxon>Pseudomonadota</taxon>
        <taxon>Gammaproteobacteria</taxon>
        <taxon>Oceanospirillales</taxon>
        <taxon>Oceanospirillaceae</taxon>
        <taxon>Thalassolituus</taxon>
    </lineage>
</organism>
<accession>A0ABS7ZLM7</accession>
<keyword evidence="3" id="KW-0274">FAD</keyword>
<dbReference type="PANTHER" id="PTHR42887">
    <property type="entry name" value="OS12G0638800 PROTEIN"/>
    <property type="match status" value="1"/>
</dbReference>
<evidence type="ECO:0000259" key="4">
    <source>
        <dbReference type="Pfam" id="PF03486"/>
    </source>
</evidence>
<dbReference type="InterPro" id="IPR036188">
    <property type="entry name" value="FAD/NAD-bd_sf"/>
</dbReference>
<dbReference type="InterPro" id="IPR022460">
    <property type="entry name" value="Flavoprotein_PP4765"/>
</dbReference>
<dbReference type="Gene3D" id="2.40.30.10">
    <property type="entry name" value="Translation factors"/>
    <property type="match status" value="1"/>
</dbReference>
<protein>
    <submittedName>
        <fullName evidence="6">TIGR03862 family flavoprotein</fullName>
    </submittedName>
</protein>
<dbReference type="InterPro" id="IPR023166">
    <property type="entry name" value="BaiN-like_dom_sf"/>
</dbReference>
<keyword evidence="2" id="KW-0285">Flavoprotein</keyword>